<evidence type="ECO:0000256" key="5">
    <source>
        <dbReference type="ARBA" id="ARBA00023274"/>
    </source>
</evidence>
<dbReference type="InterPro" id="IPR036388">
    <property type="entry name" value="WH-like_DNA-bd_sf"/>
</dbReference>
<dbReference type="AlphaFoldDB" id="A0AAN6LXR7"/>
<feature type="region of interest" description="Disordered" evidence="6">
    <location>
        <begin position="86"/>
        <end position="147"/>
    </location>
</feature>
<evidence type="ECO:0000256" key="2">
    <source>
        <dbReference type="ARBA" id="ARBA00007278"/>
    </source>
</evidence>
<evidence type="ECO:0000313" key="9">
    <source>
        <dbReference type="Proteomes" id="UP001280581"/>
    </source>
</evidence>
<evidence type="ECO:0000256" key="1">
    <source>
        <dbReference type="ARBA" id="ARBA00004496"/>
    </source>
</evidence>
<feature type="compositionally biased region" description="Gly residues" evidence="6">
    <location>
        <begin position="136"/>
        <end position="147"/>
    </location>
</feature>
<evidence type="ECO:0000256" key="3">
    <source>
        <dbReference type="ARBA" id="ARBA00022490"/>
    </source>
</evidence>
<comment type="subcellular location">
    <subcellularLocation>
        <location evidence="1">Cytoplasm</location>
    </subcellularLocation>
</comment>
<proteinExistence type="inferred from homology"/>
<feature type="compositionally biased region" description="Basic and acidic residues" evidence="6">
    <location>
        <begin position="96"/>
        <end position="120"/>
    </location>
</feature>
<keyword evidence="3" id="KW-0963">Cytoplasm</keyword>
<dbReference type="Gene3D" id="1.10.10.10">
    <property type="entry name" value="Winged helix-like DNA-binding domain superfamily/Winged helix DNA-binding domain"/>
    <property type="match status" value="1"/>
</dbReference>
<dbReference type="PANTHER" id="PTHR12146:SF0">
    <property type="entry name" value="RIBOSOMAL PROTEIN S10"/>
    <property type="match status" value="1"/>
</dbReference>
<evidence type="ECO:0000313" key="8">
    <source>
        <dbReference type="EMBL" id="KAK3209111.1"/>
    </source>
</evidence>
<gene>
    <name evidence="8" type="ORF">GRF29_69g846993</name>
</gene>
<keyword evidence="5" id="KW-0687">Ribonucleoprotein</keyword>
<dbReference type="EMBL" id="WVTA01000006">
    <property type="protein sequence ID" value="KAK3209111.1"/>
    <property type="molecule type" value="Genomic_DNA"/>
</dbReference>
<reference evidence="8 9" key="1">
    <citation type="submission" date="2021-02" db="EMBL/GenBank/DDBJ databases">
        <title>Genome assembly of Pseudopithomyces chartarum.</title>
        <authorList>
            <person name="Jauregui R."/>
            <person name="Singh J."/>
            <person name="Voisey C."/>
        </authorList>
    </citation>
    <scope>NUCLEOTIDE SEQUENCE [LARGE SCALE GENOMIC DNA]</scope>
    <source>
        <strain evidence="8 9">AGR01</strain>
    </source>
</reference>
<dbReference type="Pfam" id="PF03501">
    <property type="entry name" value="S10_plectin"/>
    <property type="match status" value="1"/>
</dbReference>
<accession>A0AAN6LXR7</accession>
<evidence type="ECO:0000256" key="4">
    <source>
        <dbReference type="ARBA" id="ARBA00022980"/>
    </source>
</evidence>
<organism evidence="8 9">
    <name type="scientific">Pseudopithomyces chartarum</name>
    <dbReference type="NCBI Taxonomy" id="1892770"/>
    <lineage>
        <taxon>Eukaryota</taxon>
        <taxon>Fungi</taxon>
        <taxon>Dikarya</taxon>
        <taxon>Ascomycota</taxon>
        <taxon>Pezizomycotina</taxon>
        <taxon>Dothideomycetes</taxon>
        <taxon>Pleosporomycetidae</taxon>
        <taxon>Pleosporales</taxon>
        <taxon>Massarineae</taxon>
        <taxon>Didymosphaeriaceae</taxon>
        <taxon>Pseudopithomyces</taxon>
    </lineage>
</organism>
<keyword evidence="4" id="KW-0689">Ribosomal protein</keyword>
<feature type="domain" description="Plectin/eS10 N-terminal" evidence="7">
    <location>
        <begin position="3"/>
        <end position="77"/>
    </location>
</feature>
<keyword evidence="9" id="KW-1185">Reference proteome</keyword>
<name>A0AAN6LXR7_9PLEO</name>
<dbReference type="PANTHER" id="PTHR12146">
    <property type="entry name" value="40S RIBOSOMAL PROTEIN S10"/>
    <property type="match status" value="1"/>
</dbReference>
<evidence type="ECO:0000256" key="6">
    <source>
        <dbReference type="SAM" id="MobiDB-lite"/>
    </source>
</evidence>
<comment type="caution">
    <text evidence="8">The sequence shown here is derived from an EMBL/GenBank/DDBJ whole genome shotgun (WGS) entry which is preliminary data.</text>
</comment>
<dbReference type="InterPro" id="IPR005326">
    <property type="entry name" value="Plectin_eS10_N"/>
</dbReference>
<dbReference type="GO" id="GO:0003723">
    <property type="term" value="F:RNA binding"/>
    <property type="evidence" value="ECO:0007669"/>
    <property type="project" value="TreeGrafter"/>
</dbReference>
<dbReference type="GO" id="GO:0003735">
    <property type="term" value="F:structural constituent of ribosome"/>
    <property type="evidence" value="ECO:0007669"/>
    <property type="project" value="TreeGrafter"/>
</dbReference>
<protein>
    <recommendedName>
        <fullName evidence="7">Plectin/eS10 N-terminal domain-containing protein</fullName>
    </recommendedName>
</protein>
<dbReference type="InterPro" id="IPR037447">
    <property type="entry name" value="Ribosomal_eS10"/>
</dbReference>
<dbReference type="GO" id="GO:0022627">
    <property type="term" value="C:cytosolic small ribosomal subunit"/>
    <property type="evidence" value="ECO:0007669"/>
    <property type="project" value="TreeGrafter"/>
</dbReference>
<comment type="similarity">
    <text evidence="2">Belongs to the eukaryotic ribosomal protein eS10 family.</text>
</comment>
<dbReference type="Proteomes" id="UP001280581">
    <property type="component" value="Unassembled WGS sequence"/>
</dbReference>
<sequence length="147" mass="16205">MLMNKADRRQIHEYIFREGALVAKKDFNVAKHSAIDTENLFVIKACQSLTSRGYLKTRFSWQYYYYTLTPEGTDSSRPTNFVQCSQALPRNMGGGDGEHRGSGRGRGGDRDGYRRRDAGKKGQGGAPGGFAPDFRGGFGRGNGGRDA</sequence>
<evidence type="ECO:0000259" key="7">
    <source>
        <dbReference type="Pfam" id="PF03501"/>
    </source>
</evidence>